<gene>
    <name evidence="2" type="ORF">J120_03095</name>
</gene>
<dbReference type="InterPro" id="IPR001387">
    <property type="entry name" value="Cro/C1-type_HTH"/>
</dbReference>
<dbReference type="AlphaFoldDB" id="A0A0D2JLR3"/>
<protein>
    <recommendedName>
        <fullName evidence="1">HTH cro/C1-type domain-containing protein</fullName>
    </recommendedName>
</protein>
<evidence type="ECO:0000259" key="1">
    <source>
        <dbReference type="Pfam" id="PF13443"/>
    </source>
</evidence>
<dbReference type="Proteomes" id="UP000032214">
    <property type="component" value="Unassembled WGS sequence"/>
</dbReference>
<reference evidence="2 3" key="1">
    <citation type="journal article" date="2013" name="Proc. Natl. Acad. Sci. U.S.A.">
        <title>Candidate phylum TM6 genome recovered from a hospital sink biofilm provides genomic insights into this uncultivated phylum.</title>
        <authorList>
            <person name="McLean J.S."/>
            <person name="Lombardo M.J."/>
            <person name="Badger J.H."/>
            <person name="Edlund A."/>
            <person name="Novotny M."/>
            <person name="Yee-Greenbaum J."/>
            <person name="Vyahhi N."/>
            <person name="Hall A.P."/>
            <person name="Yang Y."/>
            <person name="Dupont C.L."/>
            <person name="Ziegler M.G."/>
            <person name="Chitsaz H."/>
            <person name="Allen A.E."/>
            <person name="Yooseph S."/>
            <person name="Tesler G."/>
            <person name="Pevzner P.A."/>
            <person name="Friedman R.M."/>
            <person name="Nealson K.H."/>
            <person name="Venter J.C."/>
            <person name="Lasken R.S."/>
        </authorList>
    </citation>
    <scope>NUCLEOTIDE SEQUENCE [LARGE SCALE GENOMIC DNA]</scope>
    <source>
        <strain evidence="2 3">TM6SC1</strain>
    </source>
</reference>
<comment type="caution">
    <text evidence="2">The sequence shown here is derived from an EMBL/GenBank/DDBJ whole genome shotgun (WGS) entry which is preliminary data.</text>
</comment>
<feature type="domain" description="HTH cro/C1-type" evidence="1">
    <location>
        <begin position="51"/>
        <end position="96"/>
    </location>
</feature>
<dbReference type="EMBL" id="ARQD01000002">
    <property type="protein sequence ID" value="KIX85273.1"/>
    <property type="molecule type" value="Genomic_DNA"/>
</dbReference>
<evidence type="ECO:0000313" key="2">
    <source>
        <dbReference type="EMBL" id="KIX85273.1"/>
    </source>
</evidence>
<proteinExistence type="predicted"/>
<dbReference type="Pfam" id="PF13443">
    <property type="entry name" value="HTH_26"/>
    <property type="match status" value="1"/>
</dbReference>
<dbReference type="SUPFAM" id="SSF47413">
    <property type="entry name" value="lambda repressor-like DNA-binding domains"/>
    <property type="match status" value="1"/>
</dbReference>
<keyword evidence="3" id="KW-1185">Reference proteome</keyword>
<dbReference type="GO" id="GO:0003677">
    <property type="term" value="F:DNA binding"/>
    <property type="evidence" value="ECO:0007669"/>
    <property type="project" value="InterPro"/>
</dbReference>
<accession>A0A0D2JLR3</accession>
<name>A0A0D2JLR3_9BACT</name>
<organism evidence="2 3">
    <name type="scientific">candidate division TM6 bacterium JCVI TM6SC1</name>
    <dbReference type="NCBI Taxonomy" id="1306947"/>
    <lineage>
        <taxon>Bacteria</taxon>
        <taxon>Candidatus Babelota</taxon>
        <taxon>Vermiphilus</taxon>
    </lineage>
</organism>
<evidence type="ECO:0000313" key="3">
    <source>
        <dbReference type="Proteomes" id="UP000032214"/>
    </source>
</evidence>
<sequence>MNTKNFQDYLEQRLGSDEAHKIEHHAHLEKKFLTALQNDIKSILIFYQNKYKLDQNELAQRINAHSQFLTDFQKGTVDLTLGQIAHICASLELQPQLEFTKHP</sequence>
<dbReference type="InterPro" id="IPR010982">
    <property type="entry name" value="Lambda_DNA-bd_dom_sf"/>
</dbReference>
<dbReference type="eggNOG" id="ENOG502ZWZP">
    <property type="taxonomic scope" value="Bacteria"/>
</dbReference>